<comment type="caution">
    <text evidence="14">The sequence shown here is derived from an EMBL/GenBank/DDBJ whole genome shotgun (WGS) entry which is preliminary data.</text>
</comment>
<keyword evidence="11" id="KW-0238">DNA-binding</keyword>
<evidence type="ECO:0000256" key="10">
    <source>
        <dbReference type="ARBA" id="ARBA00022842"/>
    </source>
</evidence>
<feature type="domain" description="Toprim" evidence="13">
    <location>
        <begin position="251"/>
        <end position="265"/>
    </location>
</feature>
<name>X0V2B8_9ZZZZ</name>
<dbReference type="Gene3D" id="3.40.1360.10">
    <property type="match status" value="1"/>
</dbReference>
<evidence type="ECO:0000256" key="6">
    <source>
        <dbReference type="ARBA" id="ARBA00022705"/>
    </source>
</evidence>
<reference evidence="14" key="1">
    <citation type="journal article" date="2014" name="Front. Microbiol.">
        <title>High frequency of phylogenetically diverse reductive dehalogenase-homologous genes in deep subseafloor sedimentary metagenomes.</title>
        <authorList>
            <person name="Kawai M."/>
            <person name="Futagami T."/>
            <person name="Toyoda A."/>
            <person name="Takaki Y."/>
            <person name="Nishi S."/>
            <person name="Hori S."/>
            <person name="Arai W."/>
            <person name="Tsubouchi T."/>
            <person name="Morono Y."/>
            <person name="Uchiyama I."/>
            <person name="Ito T."/>
            <person name="Fujiyama A."/>
            <person name="Inagaki F."/>
            <person name="Takami H."/>
        </authorList>
    </citation>
    <scope>NUCLEOTIDE SEQUENCE</scope>
    <source>
        <strain evidence="14">Expedition CK06-06</strain>
    </source>
</reference>
<dbReference type="InterPro" id="IPR006295">
    <property type="entry name" value="DNA_primase_DnaG"/>
</dbReference>
<evidence type="ECO:0000256" key="2">
    <source>
        <dbReference type="ARBA" id="ARBA00022478"/>
    </source>
</evidence>
<evidence type="ECO:0000256" key="9">
    <source>
        <dbReference type="ARBA" id="ARBA00022833"/>
    </source>
</evidence>
<dbReference type="InterPro" id="IPR036977">
    <property type="entry name" value="DNA_primase_Znf_CHC2"/>
</dbReference>
<dbReference type="GO" id="GO:0003677">
    <property type="term" value="F:DNA binding"/>
    <property type="evidence" value="ECO:0007669"/>
    <property type="project" value="UniProtKB-KW"/>
</dbReference>
<evidence type="ECO:0000256" key="1">
    <source>
        <dbReference type="ARBA" id="ARBA00001947"/>
    </source>
</evidence>
<keyword evidence="9" id="KW-0862">Zinc</keyword>
<keyword evidence="12" id="KW-0804">Transcription</keyword>
<keyword evidence="6" id="KW-0235">DNA replication</keyword>
<dbReference type="GO" id="GO:1990077">
    <property type="term" value="C:primosome complex"/>
    <property type="evidence" value="ECO:0007669"/>
    <property type="project" value="UniProtKB-KW"/>
</dbReference>
<protein>
    <recommendedName>
        <fullName evidence="13">Toprim domain-containing protein</fullName>
    </recommendedName>
</protein>
<dbReference type="GO" id="GO:0003899">
    <property type="term" value="F:DNA-directed RNA polymerase activity"/>
    <property type="evidence" value="ECO:0007669"/>
    <property type="project" value="InterPro"/>
</dbReference>
<feature type="non-terminal residue" evidence="14">
    <location>
        <position position="265"/>
    </location>
</feature>
<dbReference type="GO" id="GO:0008270">
    <property type="term" value="F:zinc ion binding"/>
    <property type="evidence" value="ECO:0007669"/>
    <property type="project" value="UniProtKB-KW"/>
</dbReference>
<accession>X0V2B8</accession>
<evidence type="ECO:0000256" key="3">
    <source>
        <dbReference type="ARBA" id="ARBA00022515"/>
    </source>
</evidence>
<keyword evidence="10" id="KW-0460">Magnesium</keyword>
<dbReference type="PANTHER" id="PTHR30313:SF2">
    <property type="entry name" value="DNA PRIMASE"/>
    <property type="match status" value="1"/>
</dbReference>
<keyword evidence="7" id="KW-0479">Metal-binding</keyword>
<dbReference type="AlphaFoldDB" id="X0V2B8"/>
<dbReference type="Gene3D" id="3.90.580.10">
    <property type="entry name" value="Zinc finger, CHC2-type domain"/>
    <property type="match status" value="1"/>
</dbReference>
<evidence type="ECO:0000256" key="4">
    <source>
        <dbReference type="ARBA" id="ARBA00022679"/>
    </source>
</evidence>
<dbReference type="GO" id="GO:0000428">
    <property type="term" value="C:DNA-directed RNA polymerase complex"/>
    <property type="evidence" value="ECO:0007669"/>
    <property type="project" value="UniProtKB-KW"/>
</dbReference>
<dbReference type="InterPro" id="IPR013264">
    <property type="entry name" value="DNAG_N"/>
</dbReference>
<keyword evidence="5" id="KW-0548">Nucleotidyltransferase</keyword>
<dbReference type="SUPFAM" id="SSF56731">
    <property type="entry name" value="DNA primase core"/>
    <property type="match status" value="1"/>
</dbReference>
<feature type="non-terminal residue" evidence="14">
    <location>
        <position position="1"/>
    </location>
</feature>
<comment type="cofactor">
    <cofactor evidence="1">
        <name>Zn(2+)</name>
        <dbReference type="ChEBI" id="CHEBI:29105"/>
    </cofactor>
</comment>
<evidence type="ECO:0000259" key="13">
    <source>
        <dbReference type="PROSITE" id="PS50880"/>
    </source>
</evidence>
<dbReference type="EMBL" id="BARS01026983">
    <property type="protein sequence ID" value="GAG06663.1"/>
    <property type="molecule type" value="Genomic_DNA"/>
</dbReference>
<keyword evidence="8" id="KW-0863">Zinc-finger</keyword>
<dbReference type="FunFam" id="3.90.580.10:FF:000001">
    <property type="entry name" value="DNA primase"/>
    <property type="match status" value="1"/>
</dbReference>
<dbReference type="PROSITE" id="PS50880">
    <property type="entry name" value="TOPRIM"/>
    <property type="match status" value="1"/>
</dbReference>
<dbReference type="SMART" id="SM00400">
    <property type="entry name" value="ZnF_CHCC"/>
    <property type="match status" value="1"/>
</dbReference>
<organism evidence="14">
    <name type="scientific">marine sediment metagenome</name>
    <dbReference type="NCBI Taxonomy" id="412755"/>
    <lineage>
        <taxon>unclassified sequences</taxon>
        <taxon>metagenomes</taxon>
        <taxon>ecological metagenomes</taxon>
    </lineage>
</organism>
<dbReference type="Pfam" id="PF01807">
    <property type="entry name" value="Zn_ribbon_DnaG"/>
    <property type="match status" value="1"/>
</dbReference>
<gene>
    <name evidence="14" type="ORF">S01H1_42421</name>
</gene>
<evidence type="ECO:0000256" key="5">
    <source>
        <dbReference type="ARBA" id="ARBA00022695"/>
    </source>
</evidence>
<evidence type="ECO:0000256" key="7">
    <source>
        <dbReference type="ARBA" id="ARBA00022723"/>
    </source>
</evidence>
<keyword evidence="3" id="KW-0639">Primosome</keyword>
<evidence type="ECO:0000256" key="11">
    <source>
        <dbReference type="ARBA" id="ARBA00023125"/>
    </source>
</evidence>
<dbReference type="InterPro" id="IPR050219">
    <property type="entry name" value="DnaG_primase"/>
</dbReference>
<dbReference type="GO" id="GO:0005737">
    <property type="term" value="C:cytoplasm"/>
    <property type="evidence" value="ECO:0007669"/>
    <property type="project" value="TreeGrafter"/>
</dbReference>
<keyword evidence="2" id="KW-0240">DNA-directed RNA polymerase</keyword>
<sequence length="265" mass="29066">VFKEELKNRIDIIDVIGEFVELKKHGSNYSGLCPFHTEKAPSFSVNRSGQFYYCFGCGKGGDVIGFMMDITGMSFMEAVGQLAERVGLEVPKTRTADSEVREEKELLVTANLAAAEYFFKTLTGDAGKAAMEYLTGRGLTPETIKAFRLGYAPEDPSGLIDFAKKKGIGISALESVGILLPSKYGGPPYNRFEGRVLFPIIDQTKRVIGFGARLLEGEGAKYINSPESAVYHKSHVLFGIHQAKDSIKRSRKAVVVEGYMDVISL</sequence>
<proteinExistence type="predicted"/>
<dbReference type="InterPro" id="IPR002694">
    <property type="entry name" value="Znf_CHC2"/>
</dbReference>
<dbReference type="Gene3D" id="3.90.980.10">
    <property type="entry name" value="DNA primase, catalytic core, N-terminal domain"/>
    <property type="match status" value="1"/>
</dbReference>
<dbReference type="NCBIfam" id="TIGR01391">
    <property type="entry name" value="dnaG"/>
    <property type="match status" value="1"/>
</dbReference>
<dbReference type="InterPro" id="IPR037068">
    <property type="entry name" value="DNA_primase_core_N_sf"/>
</dbReference>
<dbReference type="PANTHER" id="PTHR30313">
    <property type="entry name" value="DNA PRIMASE"/>
    <property type="match status" value="1"/>
</dbReference>
<dbReference type="SUPFAM" id="SSF57783">
    <property type="entry name" value="Zinc beta-ribbon"/>
    <property type="match status" value="1"/>
</dbReference>
<evidence type="ECO:0000256" key="8">
    <source>
        <dbReference type="ARBA" id="ARBA00022771"/>
    </source>
</evidence>
<evidence type="ECO:0000256" key="12">
    <source>
        <dbReference type="ARBA" id="ARBA00023163"/>
    </source>
</evidence>
<keyword evidence="4" id="KW-0808">Transferase</keyword>
<dbReference type="GO" id="GO:0006269">
    <property type="term" value="P:DNA replication, synthesis of primer"/>
    <property type="evidence" value="ECO:0007669"/>
    <property type="project" value="UniProtKB-KW"/>
</dbReference>
<dbReference type="Pfam" id="PF08275">
    <property type="entry name" value="DNAG_N"/>
    <property type="match status" value="1"/>
</dbReference>
<evidence type="ECO:0000313" key="14">
    <source>
        <dbReference type="EMBL" id="GAG06663.1"/>
    </source>
</evidence>
<dbReference type="InterPro" id="IPR006171">
    <property type="entry name" value="TOPRIM_dom"/>
</dbReference>